<name>A0A8J3P8G4_9ACTN</name>
<proteinExistence type="predicted"/>
<evidence type="ECO:0000256" key="1">
    <source>
        <dbReference type="SAM" id="Phobius"/>
    </source>
</evidence>
<evidence type="ECO:0000313" key="3">
    <source>
        <dbReference type="Proteomes" id="UP000630887"/>
    </source>
</evidence>
<dbReference type="Proteomes" id="UP000630887">
    <property type="component" value="Unassembled WGS sequence"/>
</dbReference>
<feature type="transmembrane region" description="Helical" evidence="1">
    <location>
        <begin position="15"/>
        <end position="34"/>
    </location>
</feature>
<keyword evidence="1" id="KW-0472">Membrane</keyword>
<dbReference type="AlphaFoldDB" id="A0A8J3P8G4"/>
<reference evidence="2 3" key="1">
    <citation type="submission" date="2021-01" db="EMBL/GenBank/DDBJ databases">
        <title>Whole genome shotgun sequence of Catellatospora coxensis NBRC 107359.</title>
        <authorList>
            <person name="Komaki H."/>
            <person name="Tamura T."/>
        </authorList>
    </citation>
    <scope>NUCLEOTIDE SEQUENCE [LARGE SCALE GENOMIC DNA]</scope>
    <source>
        <strain evidence="2 3">NBRC 107359</strain>
    </source>
</reference>
<gene>
    <name evidence="2" type="ORF">Cco03nite_23660</name>
</gene>
<keyword evidence="1" id="KW-0812">Transmembrane</keyword>
<evidence type="ECO:0000313" key="2">
    <source>
        <dbReference type="EMBL" id="GIG05666.1"/>
    </source>
</evidence>
<dbReference type="EMBL" id="BONI01000016">
    <property type="protein sequence ID" value="GIG05666.1"/>
    <property type="molecule type" value="Genomic_DNA"/>
</dbReference>
<protein>
    <submittedName>
        <fullName evidence="2">Uncharacterized protein</fullName>
    </submittedName>
</protein>
<keyword evidence="3" id="KW-1185">Reference proteome</keyword>
<accession>A0A8J3P8G4</accession>
<keyword evidence="1" id="KW-1133">Transmembrane helix</keyword>
<organism evidence="2 3">
    <name type="scientific">Catellatospora coxensis</name>
    <dbReference type="NCBI Taxonomy" id="310354"/>
    <lineage>
        <taxon>Bacteria</taxon>
        <taxon>Bacillati</taxon>
        <taxon>Actinomycetota</taxon>
        <taxon>Actinomycetes</taxon>
        <taxon>Micromonosporales</taxon>
        <taxon>Micromonosporaceae</taxon>
        <taxon>Catellatospora</taxon>
    </lineage>
</organism>
<sequence>MRADGPPAEGGAMEWWLWLIVILVLIALAVVILARVQAARRKGKVVSSRPPTKPGGR</sequence>
<comment type="caution">
    <text evidence="2">The sequence shown here is derived from an EMBL/GenBank/DDBJ whole genome shotgun (WGS) entry which is preliminary data.</text>
</comment>